<evidence type="ECO:0000256" key="4">
    <source>
        <dbReference type="SAM" id="Phobius"/>
    </source>
</evidence>
<dbReference type="PROSITE" id="PS50089">
    <property type="entry name" value="ZF_RING_2"/>
    <property type="match status" value="1"/>
</dbReference>
<dbReference type="Gene3D" id="3.30.40.10">
    <property type="entry name" value="Zinc/RING finger domain, C3HC4 (zinc finger)"/>
    <property type="match status" value="1"/>
</dbReference>
<keyword evidence="4" id="KW-1133">Transmembrane helix</keyword>
<dbReference type="SMART" id="SM00184">
    <property type="entry name" value="RING"/>
    <property type="match status" value="1"/>
</dbReference>
<keyword evidence="1" id="KW-0479">Metal-binding</keyword>
<dbReference type="PROSITE" id="PS00518">
    <property type="entry name" value="ZF_RING_1"/>
    <property type="match status" value="1"/>
</dbReference>
<evidence type="ECO:0000256" key="3">
    <source>
        <dbReference type="ARBA" id="ARBA00022833"/>
    </source>
</evidence>
<evidence type="ECO:0000313" key="6">
    <source>
        <dbReference type="EMBL" id="QHT97287.1"/>
    </source>
</evidence>
<keyword evidence="3" id="KW-0862">Zinc</keyword>
<organism evidence="6">
    <name type="scientific">viral metagenome</name>
    <dbReference type="NCBI Taxonomy" id="1070528"/>
    <lineage>
        <taxon>unclassified sequences</taxon>
        <taxon>metagenomes</taxon>
        <taxon>organismal metagenomes</taxon>
    </lineage>
</organism>
<reference evidence="6" key="1">
    <citation type="journal article" date="2020" name="Nature">
        <title>Giant virus diversity and host interactions through global metagenomics.</title>
        <authorList>
            <person name="Schulz F."/>
            <person name="Roux S."/>
            <person name="Paez-Espino D."/>
            <person name="Jungbluth S."/>
            <person name="Walsh D.A."/>
            <person name="Denef V.J."/>
            <person name="McMahon K.D."/>
            <person name="Konstantinidis K.T."/>
            <person name="Eloe-Fadrosh E.A."/>
            <person name="Kyrpides N.C."/>
            <person name="Woyke T."/>
        </authorList>
    </citation>
    <scope>NUCLEOTIDE SEQUENCE</scope>
    <source>
        <strain evidence="6">GVMAG-M-3300025138-11</strain>
    </source>
</reference>
<dbReference type="AlphaFoldDB" id="A0A6C0J019"/>
<keyword evidence="4" id="KW-0472">Membrane</keyword>
<dbReference type="EMBL" id="MN740274">
    <property type="protein sequence ID" value="QHT97287.1"/>
    <property type="molecule type" value="Genomic_DNA"/>
</dbReference>
<accession>A0A6C0J019</accession>
<dbReference type="InterPro" id="IPR047126">
    <property type="entry name" value="RNF141-like"/>
</dbReference>
<protein>
    <recommendedName>
        <fullName evidence="5">RING-type domain-containing protein</fullName>
    </recommendedName>
</protein>
<feature type="transmembrane region" description="Helical" evidence="4">
    <location>
        <begin position="425"/>
        <end position="445"/>
    </location>
</feature>
<dbReference type="PANTHER" id="PTHR12109">
    <property type="entry name" value="RING FINGER PROTEIN 141-RELATED"/>
    <property type="match status" value="1"/>
</dbReference>
<name>A0A6C0J019_9ZZZZ</name>
<keyword evidence="2" id="KW-0863">Zinc-finger</keyword>
<sequence length="446" mass="52403">MSSDTCSICFEKYSHTLNPPMLCNPCGHNICKPCIETWLQNSQTCPLCRNHVSSITINRDLLNYMVENSIPSAPPAPLDYFKFYETLEKKNELILDKSLYSVNIIDNSLSMTESDGKLFEFTDSGKLIKKSGIWRWEEAVYKIIYIADYNIKRGMKSTYYLLNPKRNSKLTSNLNIWQENIDYVTIDPTQPDINEKLNILKKTILDTKNIRGNTPLDIITDYFIKSLREFINDDMYNQIPICYNILTDGNPNSRYSFENKLKELCKNYNVFLVINLCTDNDDIIDYYNNLDKTLGNELSGMDVIDDLETEQLEIINSKNTFFTYSHDIHVCRMAGCYSVVADLLDEEPLKMFYVLKLCKELIHCPKDLPHWENRVDYIKSLKKHNTKVYNFYEQKFTPLINTNYINNMIFQYQMKECIIRLHNRYYLSIYGLLFLIFYAFVSSFLV</sequence>
<evidence type="ECO:0000259" key="5">
    <source>
        <dbReference type="PROSITE" id="PS50089"/>
    </source>
</evidence>
<dbReference type="InterPro" id="IPR017907">
    <property type="entry name" value="Znf_RING_CS"/>
</dbReference>
<dbReference type="GO" id="GO:0008270">
    <property type="term" value="F:zinc ion binding"/>
    <property type="evidence" value="ECO:0007669"/>
    <property type="project" value="UniProtKB-KW"/>
</dbReference>
<dbReference type="SUPFAM" id="SSF57850">
    <property type="entry name" value="RING/U-box"/>
    <property type="match status" value="1"/>
</dbReference>
<evidence type="ECO:0000256" key="1">
    <source>
        <dbReference type="ARBA" id="ARBA00022723"/>
    </source>
</evidence>
<dbReference type="InterPro" id="IPR013083">
    <property type="entry name" value="Znf_RING/FYVE/PHD"/>
</dbReference>
<proteinExistence type="predicted"/>
<dbReference type="Pfam" id="PF13639">
    <property type="entry name" value="zf-RING_2"/>
    <property type="match status" value="1"/>
</dbReference>
<keyword evidence="4" id="KW-0812">Transmembrane</keyword>
<dbReference type="InterPro" id="IPR001841">
    <property type="entry name" value="Znf_RING"/>
</dbReference>
<feature type="domain" description="RING-type" evidence="5">
    <location>
        <begin position="6"/>
        <end position="49"/>
    </location>
</feature>
<evidence type="ECO:0000256" key="2">
    <source>
        <dbReference type="ARBA" id="ARBA00022771"/>
    </source>
</evidence>